<organism evidence="2 3">
    <name type="scientific">Streptomyces caeruleatus</name>
    <dbReference type="NCBI Taxonomy" id="661399"/>
    <lineage>
        <taxon>Bacteria</taxon>
        <taxon>Bacillati</taxon>
        <taxon>Actinomycetota</taxon>
        <taxon>Actinomycetes</taxon>
        <taxon>Kitasatosporales</taxon>
        <taxon>Streptomycetaceae</taxon>
        <taxon>Streptomyces</taxon>
    </lineage>
</organism>
<feature type="compositionally biased region" description="Polar residues" evidence="1">
    <location>
        <begin position="95"/>
        <end position="106"/>
    </location>
</feature>
<name>A0A117RRF5_9ACTN</name>
<evidence type="ECO:0000313" key="3">
    <source>
        <dbReference type="Proteomes" id="UP000053429"/>
    </source>
</evidence>
<feature type="region of interest" description="Disordered" evidence="1">
    <location>
        <begin position="1"/>
        <end position="114"/>
    </location>
</feature>
<evidence type="ECO:0000256" key="1">
    <source>
        <dbReference type="SAM" id="MobiDB-lite"/>
    </source>
</evidence>
<protein>
    <submittedName>
        <fullName evidence="2">Uncharacterized protein</fullName>
    </submittedName>
</protein>
<keyword evidence="3" id="KW-1185">Reference proteome</keyword>
<dbReference type="Proteomes" id="UP000053429">
    <property type="component" value="Unassembled WGS sequence"/>
</dbReference>
<evidence type="ECO:0000313" key="2">
    <source>
        <dbReference type="EMBL" id="KUO05136.1"/>
    </source>
</evidence>
<proteinExistence type="predicted"/>
<dbReference type="RefSeq" id="WP_062717167.1">
    <property type="nucleotide sequence ID" value="NZ_KQ948925.1"/>
</dbReference>
<feature type="compositionally biased region" description="Gly residues" evidence="1">
    <location>
        <begin position="63"/>
        <end position="82"/>
    </location>
</feature>
<reference evidence="2 3" key="1">
    <citation type="submission" date="2015-10" db="EMBL/GenBank/DDBJ databases">
        <title>Draft genome sequence of Streptomyces caeruleatus NRRL B-24802, type strain for the species Streptomyces caeruleatus.</title>
        <authorList>
            <person name="Ruckert C."/>
            <person name="Winkler A."/>
            <person name="Kalinowski J."/>
            <person name="Kampfer P."/>
            <person name="Glaeser S."/>
        </authorList>
    </citation>
    <scope>NUCLEOTIDE SEQUENCE [LARGE SCALE GENOMIC DNA]</scope>
    <source>
        <strain evidence="2 3">NRRL B-24802</strain>
    </source>
</reference>
<dbReference type="EMBL" id="LMWY01000005">
    <property type="protein sequence ID" value="KUO05136.1"/>
    <property type="molecule type" value="Genomic_DNA"/>
</dbReference>
<gene>
    <name evidence="2" type="ORF">AQJ67_07015</name>
</gene>
<feature type="compositionally biased region" description="Basic and acidic residues" evidence="1">
    <location>
        <begin position="19"/>
        <end position="30"/>
    </location>
</feature>
<comment type="caution">
    <text evidence="2">The sequence shown here is derived from an EMBL/GenBank/DDBJ whole genome shotgun (WGS) entry which is preliminary data.</text>
</comment>
<sequence>MVSRIDWSSGDADQVVTAAEKKDTAKERTGTDPAAKPRSSAAPDEKDSDGGPDVVYLPPPGDSGSGGGSGGGSGTGGSGTSGGTSSNSGGTQGSPRSTDSSPQQSAPYLWSDGSVNSADDNGYWDESVVTVKSTKALSSLKVVVKISQTGGVASTGAWTSLGDKVTVHTGGTSGELDYLVTLNAGITLDPGTYVLKFQYNHDKGIRSAGADRYNVTATSTASVTEFRKGGF</sequence>
<dbReference type="AlphaFoldDB" id="A0A117RRF5"/>
<accession>A0A117RRF5</accession>